<keyword evidence="3" id="KW-1185">Reference proteome</keyword>
<dbReference type="SUPFAM" id="SSF51182">
    <property type="entry name" value="RmlC-like cupins"/>
    <property type="match status" value="1"/>
</dbReference>
<dbReference type="AlphaFoldDB" id="F6ENV0"/>
<proteinExistence type="predicted"/>
<dbReference type="InterPro" id="IPR011051">
    <property type="entry name" value="RmlC_Cupin_sf"/>
</dbReference>
<dbReference type="OrthoDB" id="9791637at2"/>
<dbReference type="KEGG" id="asd:AS9A_4525"/>
<dbReference type="HOGENOM" id="CLU_108780_1_0_11"/>
<gene>
    <name evidence="2" type="ordered locus">AS9A_4525</name>
</gene>
<dbReference type="PANTHER" id="PTHR36440">
    <property type="entry name" value="PUTATIVE (AFU_ORTHOLOGUE AFUA_8G07350)-RELATED"/>
    <property type="match status" value="1"/>
</dbReference>
<feature type="domain" description="Cupin type-2" evidence="1">
    <location>
        <begin position="39"/>
        <end position="94"/>
    </location>
</feature>
<reference evidence="2 3" key="1">
    <citation type="journal article" date="2011" name="J. Bacteriol.">
        <title>Complete genome sequence of Amycolicicoccus subflavus DQS3-9A1T, an actinomycete isolated from crude oil-polluted soil.</title>
        <authorList>
            <person name="Cai M."/>
            <person name="Chen W.M."/>
            <person name="Nie Y."/>
            <person name="Chi C.Q."/>
            <person name="Wang Y.N."/>
            <person name="Tang Y.Q."/>
            <person name="Li G.Y."/>
            <person name="Wu X.L."/>
        </authorList>
    </citation>
    <scope>NUCLEOTIDE SEQUENCE [LARGE SCALE GENOMIC DNA]</scope>
    <source>
        <strain evidence="3">DSM 45089 / DQS3-9A1</strain>
    </source>
</reference>
<evidence type="ECO:0000313" key="3">
    <source>
        <dbReference type="Proteomes" id="UP000009235"/>
    </source>
</evidence>
<dbReference type="InterPro" id="IPR013096">
    <property type="entry name" value="Cupin_2"/>
</dbReference>
<sequence>MEQRPELVFRSGHRIRLLAEGSDGEGDYLRLEHQLPQCGRQAGPHWHPVLGERWTVREGKLRFRIEGTETVATPGTTVSAPARAVHEFWNESAGTVIEHEIRPPLRHWEMFTLWRNLDVTGKTTRSGVPRDPLALSLLWDYQDGYIAGIPVWIQRVALGTLALIARLAGYERRWATSDAA</sequence>
<dbReference type="PANTHER" id="PTHR36440:SF1">
    <property type="entry name" value="PUTATIVE (AFU_ORTHOLOGUE AFUA_8G07350)-RELATED"/>
    <property type="match status" value="1"/>
</dbReference>
<dbReference type="InterPro" id="IPR053146">
    <property type="entry name" value="QDO-like"/>
</dbReference>
<evidence type="ECO:0000259" key="1">
    <source>
        <dbReference type="Pfam" id="PF07883"/>
    </source>
</evidence>
<dbReference type="EMBL" id="CP002786">
    <property type="protein sequence ID" value="AEF42957.1"/>
    <property type="molecule type" value="Genomic_DNA"/>
</dbReference>
<dbReference type="RefSeq" id="WP_013809305.1">
    <property type="nucleotide sequence ID" value="NC_015564.1"/>
</dbReference>
<dbReference type="Gene3D" id="2.60.120.10">
    <property type="entry name" value="Jelly Rolls"/>
    <property type="match status" value="1"/>
</dbReference>
<accession>F6ENV0</accession>
<dbReference type="Proteomes" id="UP000009235">
    <property type="component" value="Chromosome"/>
</dbReference>
<protein>
    <recommendedName>
        <fullName evidence="1">Cupin type-2 domain-containing protein</fullName>
    </recommendedName>
</protein>
<dbReference type="Pfam" id="PF07883">
    <property type="entry name" value="Cupin_2"/>
    <property type="match status" value="1"/>
</dbReference>
<dbReference type="InterPro" id="IPR014710">
    <property type="entry name" value="RmlC-like_jellyroll"/>
</dbReference>
<dbReference type="eggNOG" id="COG1917">
    <property type="taxonomic scope" value="Bacteria"/>
</dbReference>
<organism evidence="2 3">
    <name type="scientific">Hoyosella subflava (strain DSM 45089 / JCM 17490 / NBRC 109087 / DQS3-9A1)</name>
    <name type="common">Amycolicicoccus subflavus</name>
    <dbReference type="NCBI Taxonomy" id="443218"/>
    <lineage>
        <taxon>Bacteria</taxon>
        <taxon>Bacillati</taxon>
        <taxon>Actinomycetota</taxon>
        <taxon>Actinomycetes</taxon>
        <taxon>Mycobacteriales</taxon>
        <taxon>Hoyosellaceae</taxon>
        <taxon>Hoyosella</taxon>
    </lineage>
</organism>
<name>F6ENV0_HOYSD</name>
<evidence type="ECO:0000313" key="2">
    <source>
        <dbReference type="EMBL" id="AEF42957.1"/>
    </source>
</evidence>